<dbReference type="AlphaFoldDB" id="A0ABD3NP87"/>
<accession>A0ABD3NP87</accession>
<name>A0ABD3NP87_9STRA</name>
<sequence length="304" mass="33483">MGMHSTTGSSAGRKLCDISVRERNSVSQEHDHGGNKGLELWLDLRCTSLTPKTALELWDLEEHRGNDYCAERINAPFVKCLVSSTGTSFVSPFQISEDEMNQNIDVLLVAEGADDEDMPFIFQQPNPSMMSSTKSVCIGRLLSLRASSSMPLLPDPLPAMEVAFNGQWIVVDTDGWKKIEEEERLRMALPLLELISSSAARSSGRGGIGLTCHTKNEVVKAVMFIQSMTNGGGSDGRQVRTKTLRSGIVILEDDIAITSEWPSAIESKAHHFAIVVPFDMELLRTAKLLFAEKDICEHESARES</sequence>
<reference evidence="1 2" key="1">
    <citation type="submission" date="2024-10" db="EMBL/GenBank/DDBJ databases">
        <title>Updated reference genomes for cyclostephanoid diatoms.</title>
        <authorList>
            <person name="Roberts W.R."/>
            <person name="Alverson A.J."/>
        </authorList>
    </citation>
    <scope>NUCLEOTIDE SEQUENCE [LARGE SCALE GENOMIC DNA]</scope>
    <source>
        <strain evidence="1 2">AJA276-08</strain>
    </source>
</reference>
<evidence type="ECO:0000313" key="1">
    <source>
        <dbReference type="EMBL" id="KAL3777910.1"/>
    </source>
</evidence>
<dbReference type="EMBL" id="JALLAZ020001256">
    <property type="protein sequence ID" value="KAL3777910.1"/>
    <property type="molecule type" value="Genomic_DNA"/>
</dbReference>
<comment type="caution">
    <text evidence="1">The sequence shown here is derived from an EMBL/GenBank/DDBJ whole genome shotgun (WGS) entry which is preliminary data.</text>
</comment>
<organism evidence="1 2">
    <name type="scientific">Stephanodiscus triporus</name>
    <dbReference type="NCBI Taxonomy" id="2934178"/>
    <lineage>
        <taxon>Eukaryota</taxon>
        <taxon>Sar</taxon>
        <taxon>Stramenopiles</taxon>
        <taxon>Ochrophyta</taxon>
        <taxon>Bacillariophyta</taxon>
        <taxon>Coscinodiscophyceae</taxon>
        <taxon>Thalassiosirophycidae</taxon>
        <taxon>Stephanodiscales</taxon>
        <taxon>Stephanodiscaceae</taxon>
        <taxon>Stephanodiscus</taxon>
    </lineage>
</organism>
<keyword evidence="2" id="KW-1185">Reference proteome</keyword>
<gene>
    <name evidence="1" type="ORF">ACHAW5_007816</name>
</gene>
<protein>
    <submittedName>
        <fullName evidence="1">Uncharacterized protein</fullName>
    </submittedName>
</protein>
<evidence type="ECO:0000313" key="2">
    <source>
        <dbReference type="Proteomes" id="UP001530315"/>
    </source>
</evidence>
<dbReference type="Proteomes" id="UP001530315">
    <property type="component" value="Unassembled WGS sequence"/>
</dbReference>
<proteinExistence type="predicted"/>